<evidence type="ECO:0000313" key="2">
    <source>
        <dbReference type="EMBL" id="KAL1413460.1"/>
    </source>
</evidence>
<gene>
    <name evidence="2" type="ORF">Q8F55_001227</name>
</gene>
<dbReference type="InterPro" id="IPR011008">
    <property type="entry name" value="Dimeric_a/b-barrel"/>
</dbReference>
<reference evidence="2 3" key="1">
    <citation type="submission" date="2023-08" db="EMBL/GenBank/DDBJ databases">
        <title>Annotated Genome Sequence of Vanrija albida AlHP1.</title>
        <authorList>
            <person name="Herzog R."/>
        </authorList>
    </citation>
    <scope>NUCLEOTIDE SEQUENCE [LARGE SCALE GENOMIC DNA]</scope>
    <source>
        <strain evidence="2 3">AlHP1</strain>
    </source>
</reference>
<feature type="domain" description="ABM" evidence="1">
    <location>
        <begin position="2"/>
        <end position="93"/>
    </location>
</feature>
<dbReference type="InterPro" id="IPR007138">
    <property type="entry name" value="ABM_dom"/>
</dbReference>
<dbReference type="Proteomes" id="UP001565368">
    <property type="component" value="Unassembled WGS sequence"/>
</dbReference>
<dbReference type="Pfam" id="PF03992">
    <property type="entry name" value="ABM"/>
    <property type="match status" value="1"/>
</dbReference>
<dbReference type="RefSeq" id="XP_069213404.1">
    <property type="nucleotide sequence ID" value="XM_069349860.1"/>
</dbReference>
<organism evidence="2 3">
    <name type="scientific">Vanrija albida</name>
    <dbReference type="NCBI Taxonomy" id="181172"/>
    <lineage>
        <taxon>Eukaryota</taxon>
        <taxon>Fungi</taxon>
        <taxon>Dikarya</taxon>
        <taxon>Basidiomycota</taxon>
        <taxon>Agaricomycotina</taxon>
        <taxon>Tremellomycetes</taxon>
        <taxon>Trichosporonales</taxon>
        <taxon>Trichosporonaceae</taxon>
        <taxon>Vanrija</taxon>
    </lineage>
</organism>
<dbReference type="Gene3D" id="3.30.70.100">
    <property type="match status" value="1"/>
</dbReference>
<protein>
    <recommendedName>
        <fullName evidence="1">ABM domain-containing protein</fullName>
    </recommendedName>
</protein>
<comment type="caution">
    <text evidence="2">The sequence shown here is derived from an EMBL/GenBank/DDBJ whole genome shotgun (WGS) entry which is preliminary data.</text>
</comment>
<dbReference type="PROSITE" id="PS51725">
    <property type="entry name" value="ABM"/>
    <property type="match status" value="1"/>
</dbReference>
<sequence length="100" mass="10873">MVVLIARFKAVDAAAADKLEQHLNNIKAISLTDAEPGCSVYQGQRSTADPLEFLMYEEYDDKAAIDAHFASEYFGKLAADAPNLIAGGPAGIDITHWTRF</sequence>
<dbReference type="SUPFAM" id="SSF54909">
    <property type="entry name" value="Dimeric alpha+beta barrel"/>
    <property type="match status" value="1"/>
</dbReference>
<evidence type="ECO:0000259" key="1">
    <source>
        <dbReference type="PROSITE" id="PS51725"/>
    </source>
</evidence>
<keyword evidence="3" id="KW-1185">Reference proteome</keyword>
<evidence type="ECO:0000313" key="3">
    <source>
        <dbReference type="Proteomes" id="UP001565368"/>
    </source>
</evidence>
<accession>A0ABR3QFH2</accession>
<proteinExistence type="predicted"/>
<name>A0ABR3QFH2_9TREE</name>
<dbReference type="GeneID" id="95982270"/>
<dbReference type="EMBL" id="JBBXJM010000001">
    <property type="protein sequence ID" value="KAL1413460.1"/>
    <property type="molecule type" value="Genomic_DNA"/>
</dbReference>